<evidence type="ECO:0000313" key="2">
    <source>
        <dbReference type="Proteomes" id="UP000294360"/>
    </source>
</evidence>
<dbReference type="KEGG" id="mtun:MTUNDRAET4_3719"/>
<dbReference type="EMBL" id="LR536450">
    <property type="protein sequence ID" value="VFU10606.1"/>
    <property type="molecule type" value="Genomic_DNA"/>
</dbReference>
<organism evidence="1 2">
    <name type="scientific">Methylocella tundrae</name>
    <dbReference type="NCBI Taxonomy" id="227605"/>
    <lineage>
        <taxon>Bacteria</taxon>
        <taxon>Pseudomonadati</taxon>
        <taxon>Pseudomonadota</taxon>
        <taxon>Alphaproteobacteria</taxon>
        <taxon>Hyphomicrobiales</taxon>
        <taxon>Beijerinckiaceae</taxon>
        <taxon>Methylocella</taxon>
    </lineage>
</organism>
<name>A0A4U8Z535_METTU</name>
<protein>
    <submittedName>
        <fullName evidence="1">Uncharacterized protein</fullName>
    </submittedName>
</protein>
<evidence type="ECO:0000313" key="1">
    <source>
        <dbReference type="EMBL" id="VFU10606.1"/>
    </source>
</evidence>
<proteinExistence type="predicted"/>
<gene>
    <name evidence="1" type="ORF">MTUNDRAET4_3719</name>
</gene>
<reference evidence="1 2" key="1">
    <citation type="submission" date="2019-03" db="EMBL/GenBank/DDBJ databases">
        <authorList>
            <person name="Kox A.R. M."/>
        </authorList>
    </citation>
    <scope>NUCLEOTIDE SEQUENCE [LARGE SCALE GENOMIC DNA]</scope>
    <source>
        <strain evidence="1">MTUNDRAET4 annotated genome</strain>
    </source>
</reference>
<accession>A0A4U8Z535</accession>
<sequence length="23" mass="2732">MIDQKSLQIQKLEHILVDQIEPI</sequence>
<dbReference type="Proteomes" id="UP000294360">
    <property type="component" value="Chromosome"/>
</dbReference>
<dbReference type="AlphaFoldDB" id="A0A4U8Z535"/>